<feature type="chain" id="PRO_5019349378" description="Quorum-sensing-regulated virulence factor" evidence="1">
    <location>
        <begin position="21"/>
        <end position="132"/>
    </location>
</feature>
<reference evidence="3" key="1">
    <citation type="submission" date="2018-06" db="EMBL/GenBank/DDBJ databases">
        <title>Complete genome of Pseudomonas insecticola strain QZS01.</title>
        <authorList>
            <person name="Wang J."/>
            <person name="Su Q."/>
        </authorList>
    </citation>
    <scope>NUCLEOTIDE SEQUENCE [LARGE SCALE GENOMIC DNA]</scope>
    <source>
        <strain evidence="3">QZS01</strain>
    </source>
</reference>
<proteinExistence type="predicted"/>
<name>A0A3S9XEF6_9GAMM</name>
<dbReference type="EMBL" id="CP029822">
    <property type="protein sequence ID" value="AZS50835.1"/>
    <property type="molecule type" value="Genomic_DNA"/>
</dbReference>
<dbReference type="AlphaFoldDB" id="A0A3S9XEF6"/>
<dbReference type="RefSeq" id="WP_127163462.1">
    <property type="nucleotide sequence ID" value="NZ_CP029822.1"/>
</dbReference>
<dbReference type="InterPro" id="IPR025203">
    <property type="entry name" value="QSregVF"/>
</dbReference>
<dbReference type="Proteomes" id="UP000273143">
    <property type="component" value="Chromosome"/>
</dbReference>
<dbReference type="KEGG" id="emo:DM558_08585"/>
<gene>
    <name evidence="2" type="ORF">DM558_08585</name>
</gene>
<keyword evidence="1" id="KW-0732">Signal</keyword>
<evidence type="ECO:0008006" key="4">
    <source>
        <dbReference type="Google" id="ProtNLM"/>
    </source>
</evidence>
<keyword evidence="3" id="KW-1185">Reference proteome</keyword>
<protein>
    <recommendedName>
        <fullName evidence="4">Quorum-sensing-regulated virulence factor</fullName>
    </recommendedName>
</protein>
<organism evidence="2 3">
    <name type="scientific">Entomomonas moraniae</name>
    <dbReference type="NCBI Taxonomy" id="2213226"/>
    <lineage>
        <taxon>Bacteria</taxon>
        <taxon>Pseudomonadati</taxon>
        <taxon>Pseudomonadota</taxon>
        <taxon>Gammaproteobacteria</taxon>
        <taxon>Pseudomonadales</taxon>
        <taxon>Pseudomonadaceae</taxon>
        <taxon>Entomomonas</taxon>
    </lineage>
</organism>
<accession>A0A3S9XEF6</accession>
<dbReference type="Gene3D" id="3.30.300.250">
    <property type="match status" value="1"/>
</dbReference>
<sequence>MLGKCSLLLVSLMLPSLVQAASLKDYNIHQTLQTVAKKSNVGVPRKINADLTDNGYTVQDNTLINHIIVSSKQAAEMRKYPKTMRHQLTLSVCTNQGYRDLLQNGAILNYQFTEKNKKPIAEELFFASDCGL</sequence>
<evidence type="ECO:0000256" key="1">
    <source>
        <dbReference type="SAM" id="SignalP"/>
    </source>
</evidence>
<evidence type="ECO:0000313" key="3">
    <source>
        <dbReference type="Proteomes" id="UP000273143"/>
    </source>
</evidence>
<feature type="signal peptide" evidence="1">
    <location>
        <begin position="1"/>
        <end position="20"/>
    </location>
</feature>
<evidence type="ECO:0000313" key="2">
    <source>
        <dbReference type="EMBL" id="AZS50835.1"/>
    </source>
</evidence>
<dbReference type="Pfam" id="PF13652">
    <property type="entry name" value="QSregVF"/>
    <property type="match status" value="1"/>
</dbReference>